<dbReference type="EMBL" id="GGEC01093017">
    <property type="protein sequence ID" value="MBX73501.1"/>
    <property type="molecule type" value="Transcribed_RNA"/>
</dbReference>
<sequence length="33" mass="3919">MARPQGFLATKHFRLWAPMVTQLVMTRVMKKMI</sequence>
<reference evidence="1" key="1">
    <citation type="submission" date="2018-02" db="EMBL/GenBank/DDBJ databases">
        <title>Rhizophora mucronata_Transcriptome.</title>
        <authorList>
            <person name="Meera S.P."/>
            <person name="Sreeshan A."/>
            <person name="Augustine A."/>
        </authorList>
    </citation>
    <scope>NUCLEOTIDE SEQUENCE</scope>
    <source>
        <tissue evidence="1">Leaf</tissue>
    </source>
</reference>
<dbReference type="AlphaFoldDB" id="A0A2P2R2U1"/>
<accession>A0A2P2R2U1</accession>
<evidence type="ECO:0000313" key="1">
    <source>
        <dbReference type="EMBL" id="MBX73501.1"/>
    </source>
</evidence>
<proteinExistence type="predicted"/>
<name>A0A2P2R2U1_RHIMU</name>
<organism evidence="1">
    <name type="scientific">Rhizophora mucronata</name>
    <name type="common">Asiatic mangrove</name>
    <dbReference type="NCBI Taxonomy" id="61149"/>
    <lineage>
        <taxon>Eukaryota</taxon>
        <taxon>Viridiplantae</taxon>
        <taxon>Streptophyta</taxon>
        <taxon>Embryophyta</taxon>
        <taxon>Tracheophyta</taxon>
        <taxon>Spermatophyta</taxon>
        <taxon>Magnoliopsida</taxon>
        <taxon>eudicotyledons</taxon>
        <taxon>Gunneridae</taxon>
        <taxon>Pentapetalae</taxon>
        <taxon>rosids</taxon>
        <taxon>fabids</taxon>
        <taxon>Malpighiales</taxon>
        <taxon>Rhizophoraceae</taxon>
        <taxon>Rhizophora</taxon>
    </lineage>
</organism>
<protein>
    <submittedName>
        <fullName evidence="1">Uncharacterized protein</fullName>
    </submittedName>
</protein>